<gene>
    <name evidence="1" type="ORF">TSTA_001070</name>
</gene>
<dbReference type="PhylomeDB" id="B8MT11"/>
<accession>B8MT11</accession>
<name>B8MT11_TALSN</name>
<dbReference type="HOGENOM" id="CLU_3143973_0_0_1"/>
<evidence type="ECO:0000313" key="1">
    <source>
        <dbReference type="EMBL" id="EED12035.1"/>
    </source>
</evidence>
<dbReference type="GeneID" id="8108730"/>
<sequence>MVLVDTLSINVQNPFWGSDSDRYNQDRFKSIKQTDLLYNLYVFGFGHKK</sequence>
<dbReference type="EMBL" id="EQ962660">
    <property type="protein sequence ID" value="EED12035.1"/>
    <property type="molecule type" value="Genomic_DNA"/>
</dbReference>
<reference evidence="2" key="1">
    <citation type="journal article" date="2015" name="Genome Announc.">
        <title>Genome sequence of the AIDS-associated pathogen Penicillium marneffei (ATCC18224) and its near taxonomic relative Talaromyces stipitatus (ATCC10500).</title>
        <authorList>
            <person name="Nierman W.C."/>
            <person name="Fedorova-Abrams N.D."/>
            <person name="Andrianopoulos A."/>
        </authorList>
    </citation>
    <scope>NUCLEOTIDE SEQUENCE [LARGE SCALE GENOMIC DNA]</scope>
    <source>
        <strain evidence="2">ATCC 10500 / CBS 375.48 / QM 6759 / NRRL 1006</strain>
    </source>
</reference>
<organism evidence="1 2">
    <name type="scientific">Talaromyces stipitatus (strain ATCC 10500 / CBS 375.48 / QM 6759 / NRRL 1006)</name>
    <name type="common">Penicillium stipitatum</name>
    <dbReference type="NCBI Taxonomy" id="441959"/>
    <lineage>
        <taxon>Eukaryota</taxon>
        <taxon>Fungi</taxon>
        <taxon>Dikarya</taxon>
        <taxon>Ascomycota</taxon>
        <taxon>Pezizomycotina</taxon>
        <taxon>Eurotiomycetes</taxon>
        <taxon>Eurotiomycetidae</taxon>
        <taxon>Eurotiales</taxon>
        <taxon>Trichocomaceae</taxon>
        <taxon>Talaromyces</taxon>
        <taxon>Talaromyces sect. Talaromyces</taxon>
    </lineage>
</organism>
<protein>
    <submittedName>
        <fullName evidence="1">Uncharacterized protein</fullName>
    </submittedName>
</protein>
<dbReference type="VEuPathDB" id="FungiDB:TSTA_001070"/>
<dbReference type="InParanoid" id="B8MT11"/>
<proteinExistence type="predicted"/>
<dbReference type="Proteomes" id="UP000001745">
    <property type="component" value="Unassembled WGS sequence"/>
</dbReference>
<dbReference type="AlphaFoldDB" id="B8MT11"/>
<dbReference type="RefSeq" id="XP_002487689.1">
    <property type="nucleotide sequence ID" value="XM_002487644.1"/>
</dbReference>
<keyword evidence="2" id="KW-1185">Reference proteome</keyword>
<dbReference type="OrthoDB" id="2789670at2759"/>
<evidence type="ECO:0000313" key="2">
    <source>
        <dbReference type="Proteomes" id="UP000001745"/>
    </source>
</evidence>